<protein>
    <submittedName>
        <fullName evidence="15">IS1 transposase</fullName>
    </submittedName>
</protein>
<evidence type="ECO:0000313" key="14">
    <source>
        <dbReference type="EMBL" id="ABF45107.1"/>
    </source>
</evidence>
<evidence type="ECO:0000256" key="4">
    <source>
        <dbReference type="ARBA" id="ARBA00023172"/>
    </source>
</evidence>
<dbReference type="EMBL" id="CP000358">
    <property type="protein sequence ID" value="ABF44029.1"/>
    <property type="molecule type" value="Genomic_DNA"/>
</dbReference>
<dbReference type="KEGG" id="dge:Dgeo_2533"/>
<dbReference type="HOGENOM" id="CLU_076276_2_3_0"/>
<dbReference type="AlphaFoldDB" id="Q1IXR6"/>
<reference evidence="19" key="2">
    <citation type="submission" date="2006-04" db="EMBL/GenBank/DDBJ databases">
        <title>Complete sequence of chromosome of Deinococcus geothermalis DSM 11300.</title>
        <authorList>
            <person name="Copeland A."/>
            <person name="Lucas S."/>
            <person name="Lapidus A."/>
            <person name="Barry K."/>
            <person name="Detter J.C."/>
            <person name="Glavina del Rio T."/>
            <person name="Hammon N."/>
            <person name="Israni S."/>
            <person name="Dalin E."/>
            <person name="Tice H."/>
            <person name="Pitluck S."/>
            <person name="Brettin T."/>
            <person name="Bruce D."/>
            <person name="Han C."/>
            <person name="Tapia R."/>
            <person name="Saunders E."/>
            <person name="Gilna P."/>
            <person name="Schmutz J."/>
            <person name="Larimer F."/>
            <person name="Land M."/>
            <person name="Hauser L."/>
            <person name="Kyrpides N."/>
            <person name="Kim E."/>
            <person name="Daly M.J."/>
            <person name="Fredrickson J.K."/>
            <person name="Makarova K.S."/>
            <person name="Gaidamakova E.K."/>
            <person name="Zhai M."/>
            <person name="Richardson P."/>
        </authorList>
    </citation>
    <scope>NUCLEOTIDE SEQUENCE [LARGE SCALE GENOMIC DNA]</scope>
    <source>
        <strain evidence="19">DSM 11300 / CIP 105573 / AG-3a</strain>
    </source>
</reference>
<keyword evidence="5" id="KW-0614">Plasmid</keyword>
<keyword evidence="3" id="KW-0815">Transposition</keyword>
<keyword evidence="4" id="KW-0233">DNA recombination</keyword>
<reference evidence="15" key="1">
    <citation type="submission" date="2006-04" db="EMBL/GenBank/DDBJ databases">
        <title>Complete sequence of chromosome of Deinococcus geothermalis DSM 11300.</title>
        <authorList>
            <consortium name="US DOE Joint Genome Institute"/>
            <person name="Copeland A."/>
            <person name="Lucas S."/>
            <person name="Lapidus A."/>
            <person name="Barry K."/>
            <person name="Detter J.C."/>
            <person name="Glavina del Rio T."/>
            <person name="Hammon N."/>
            <person name="Israni S."/>
            <person name="Dalin E."/>
            <person name="Tice H."/>
            <person name="Pitluck S."/>
            <person name="Brettin T."/>
            <person name="Bruce D."/>
            <person name="Han C."/>
            <person name="Tapia R."/>
            <person name="Saunders E."/>
            <person name="Gilna P."/>
            <person name="Schmutz J."/>
            <person name="Larimer F."/>
            <person name="Land M."/>
            <person name="Hauser L."/>
            <person name="Kyrpides N."/>
            <person name="Kim E."/>
            <person name="Daly M.J."/>
            <person name="Fredrickson J.K."/>
            <person name="Makarova K.S."/>
            <person name="Gaidamakova E.K."/>
            <person name="Zhai M."/>
            <person name="Richardson P."/>
        </authorList>
    </citation>
    <scope>NUCLEOTIDE SEQUENCE</scope>
    <source>
        <strain evidence="15">DSM 11300</strain>
    </source>
</reference>
<geneLocation type="plasmid" evidence="16 19">
    <name>pDGEO02</name>
</geneLocation>
<evidence type="ECO:0000313" key="15">
    <source>
        <dbReference type="EMBL" id="ABF45968.1"/>
    </source>
</evidence>
<dbReference type="EMBL" id="CP000359">
    <property type="protein sequence ID" value="ABF44733.1"/>
    <property type="molecule type" value="Genomic_DNA"/>
</dbReference>
<dbReference type="KEGG" id="dge:Dgeo_3100"/>
<dbReference type="EMBL" id="CP000856">
    <property type="protein sequence ID" value="ABW35030.1"/>
    <property type="molecule type" value="Genomic_DNA"/>
</dbReference>
<comment type="function">
    <text evidence="1">Absolutely required for transposition of IS1.</text>
</comment>
<dbReference type="Proteomes" id="UP000002431">
    <property type="component" value="Plasmid pDGEO02"/>
</dbReference>
<evidence type="ECO:0000256" key="2">
    <source>
        <dbReference type="ARBA" id="ARBA00008841"/>
    </source>
</evidence>
<gene>
    <name evidence="13" type="ordered locus">Dgeo_0430</name>
    <name evidence="14" type="ordered locus">Dgeo_0805</name>
    <name evidence="15" type="ordered locus">Dgeo_1673</name>
    <name evidence="5" type="ordered locus">Dgeo_2377</name>
    <name evidence="6" type="ordered locus">Dgeo_2446</name>
    <name evidence="7" type="ordered locus">Dgeo_2533</name>
    <name evidence="8" type="ordered locus">Dgeo_2578</name>
    <name evidence="9" type="ordered locus">Dgeo_2587</name>
    <name evidence="10" type="ordered locus">Dgeo_2595</name>
    <name evidence="11" type="ordered locus">Dgeo_2700</name>
    <name evidence="12" type="ordered locus">Dgeo_2795</name>
    <name evidence="16" type="ORF">Dgeo_2936</name>
    <name evidence="17" type="ORF">Dgeo_2987</name>
    <name evidence="18" type="ORF">Dgeo_3100</name>
</gene>
<dbReference type="EMBL" id="CP000856">
    <property type="protein sequence ID" value="ABW34979.1"/>
    <property type="molecule type" value="Genomic_DNA"/>
</dbReference>
<dbReference type="KEGG" id="dge:Dgeo_0430"/>
<dbReference type="EMBL" id="CP000358">
    <property type="protein sequence ID" value="ABF43880.1"/>
    <property type="molecule type" value="Genomic_DNA"/>
</dbReference>
<dbReference type="KEGG" id="dge:Dgeo_2795"/>
<keyword evidence="19" id="KW-1185">Reference proteome</keyword>
<dbReference type="EMBL" id="CP000359">
    <property type="protein sequence ID" value="ABF45107.1"/>
    <property type="molecule type" value="Genomic_DNA"/>
</dbReference>
<evidence type="ECO:0000313" key="8">
    <source>
        <dbReference type="EMBL" id="ABF44012.1"/>
    </source>
</evidence>
<sequence length="148" mass="17441">MRQTVPVCLTPPEEVVVELDELWTFVGKKKQARWLWIALERSTRKVLAWVLGDRSEQTAFKLWDRLPLSPEQRLKGTFCTDLWRAYDEPLLGVKRLTRKGETNHVERLNCTLRQRLGRLVRKSLSFSKSDEMLEASLTLAFHRYNLSR</sequence>
<evidence type="ECO:0000313" key="13">
    <source>
        <dbReference type="EMBL" id="ABF44733.1"/>
    </source>
</evidence>
<dbReference type="GO" id="GO:0004803">
    <property type="term" value="F:transposase activity"/>
    <property type="evidence" value="ECO:0007669"/>
    <property type="project" value="InterPro"/>
</dbReference>
<evidence type="ECO:0000313" key="19">
    <source>
        <dbReference type="Proteomes" id="UP000002431"/>
    </source>
</evidence>
<dbReference type="KEGG" id="dge:Dgeo_2587"/>
<dbReference type="PANTHER" id="PTHR33293">
    <property type="entry name" value="INSERTION ELEMENT IS1 1 PROTEIN INSB-RELATED"/>
    <property type="match status" value="1"/>
</dbReference>
<dbReference type="EMBL" id="CP000358">
    <property type="protein sequence ID" value="ABF44227.1"/>
    <property type="molecule type" value="Genomic_DNA"/>
</dbReference>
<dbReference type="KEGG" id="dge:Dgeo_2446"/>
<dbReference type="Proteomes" id="UP000002431">
    <property type="component" value="Chromosome"/>
</dbReference>
<reference evidence="19" key="3">
    <citation type="submission" date="2006-04" db="EMBL/GenBank/DDBJ databases">
        <title>Complete sequence of plasmid1 pDGEO01 of Deinococcus geothermalis DSM 11300.</title>
        <authorList>
            <person name="Copeland A."/>
            <person name="Lucas S."/>
            <person name="Lapidus A."/>
            <person name="Barry K."/>
            <person name="Detter J.C."/>
            <person name="Glavina del Rio T."/>
            <person name="Hammon N."/>
            <person name="Israni S."/>
            <person name="Dalin E."/>
            <person name="Tice H."/>
            <person name="Pitluck S."/>
            <person name="Brettin T."/>
            <person name="Bruce D."/>
            <person name="Han C."/>
            <person name="Tapia R."/>
            <person name="Saunders E."/>
            <person name="Gilna P."/>
            <person name="Schmutz J."/>
            <person name="Larimer F."/>
            <person name="Land M."/>
            <person name="Hauser L."/>
            <person name="Kyrpides N."/>
            <person name="Kim E."/>
            <person name="Daly M.J."/>
            <person name="Fredrickson J.K."/>
            <person name="Makarova K.S."/>
            <person name="Gaidamakova E.K."/>
            <person name="Zhai M."/>
            <person name="Richardson P."/>
        </authorList>
    </citation>
    <scope>NUCLEOTIDE SEQUENCE [LARGE SCALE GENOMIC DNA]</scope>
    <source>
        <strain evidence="19">DSM 11300 / CIP 105573 / AG-3a</strain>
        <plasmid evidence="19">pDGEO01</plasmid>
    </source>
</reference>
<evidence type="ECO:0000313" key="17">
    <source>
        <dbReference type="EMBL" id="ABW35030.1"/>
    </source>
</evidence>
<evidence type="ECO:0000313" key="7">
    <source>
        <dbReference type="EMBL" id="ABF43967.1"/>
    </source>
</evidence>
<dbReference type="KEGG" id="dge:Dgeo_2377"/>
<evidence type="ECO:0000313" key="5">
    <source>
        <dbReference type="EMBL" id="ABF43812.1"/>
    </source>
</evidence>
<reference evidence="5" key="4">
    <citation type="submission" date="2006-04" db="EMBL/GenBank/DDBJ databases">
        <title>Complete sequence of plasmid1 pDGEO01 of Deinococcus geothermalis DSM 11300.</title>
        <authorList>
            <consortium name="US DOE Joint Genome Institute"/>
            <person name="Copeland A."/>
            <person name="Lucas S."/>
            <person name="Lapidus A."/>
            <person name="Barry K."/>
            <person name="Detter J.C."/>
            <person name="Glavina del Rio T."/>
            <person name="Hammon N."/>
            <person name="Israni S."/>
            <person name="Dalin E."/>
            <person name="Tice H."/>
            <person name="Pitluck S."/>
            <person name="Brettin T."/>
            <person name="Bruce D."/>
            <person name="Han C."/>
            <person name="Tapia R."/>
            <person name="Saunders E."/>
            <person name="Gilna P."/>
            <person name="Schmutz J."/>
            <person name="Larimer F."/>
            <person name="Land M."/>
            <person name="Hauser L."/>
            <person name="Kyrpides N."/>
            <person name="Kim E."/>
            <person name="Daly M.J."/>
            <person name="Fredrickson J.K."/>
            <person name="Makarova K.S."/>
            <person name="Gaidamakova E.K."/>
            <person name="Zhai M."/>
            <person name="Richardson P."/>
        </authorList>
    </citation>
    <scope>NUCLEOTIDE SEQUENCE</scope>
    <source>
        <strain evidence="5">DSM 11300</strain>
        <plasmid evidence="5">pDGEO01</plasmid>
    </source>
</reference>
<dbReference type="EMBL" id="CP000358">
    <property type="protein sequence ID" value="ABF44133.1"/>
    <property type="molecule type" value="Genomic_DNA"/>
</dbReference>
<dbReference type="EMBL" id="CP000359">
    <property type="protein sequence ID" value="ABF45968.1"/>
    <property type="molecule type" value="Genomic_DNA"/>
</dbReference>
<dbReference type="PANTHER" id="PTHR33293:SF1">
    <property type="entry name" value="INSERTION ELEMENT IS1 1 PROTEIN INSB-RELATED"/>
    <property type="match status" value="1"/>
</dbReference>
<dbReference type="EMBL" id="CP000856">
    <property type="protein sequence ID" value="ABW35139.1"/>
    <property type="molecule type" value="Genomic_DNA"/>
</dbReference>
<dbReference type="InterPro" id="IPR005063">
    <property type="entry name" value="Transposase_27"/>
</dbReference>
<evidence type="ECO:0000313" key="6">
    <source>
        <dbReference type="EMBL" id="ABF43880.1"/>
    </source>
</evidence>
<name>Q1IXR6_DEIGD</name>
<dbReference type="GO" id="GO:0006313">
    <property type="term" value="P:DNA transposition"/>
    <property type="evidence" value="ECO:0007669"/>
    <property type="project" value="InterPro"/>
</dbReference>
<evidence type="ECO:0000313" key="11">
    <source>
        <dbReference type="EMBL" id="ABF44133.1"/>
    </source>
</evidence>
<evidence type="ECO:0000313" key="9">
    <source>
        <dbReference type="EMBL" id="ABF44021.1"/>
    </source>
</evidence>
<dbReference type="KEGG" id="dge:Dgeo_2936"/>
<dbReference type="KEGG" id="dge:Dgeo_2700"/>
<evidence type="ECO:0000256" key="3">
    <source>
        <dbReference type="ARBA" id="ARBA00022578"/>
    </source>
</evidence>
<evidence type="ECO:0000313" key="12">
    <source>
        <dbReference type="EMBL" id="ABF44227.1"/>
    </source>
</evidence>
<dbReference type="Proteomes" id="UP000002431">
    <property type="component" value="Plasmid pDGEO01"/>
</dbReference>
<comment type="similarity">
    <text evidence="2">Belongs to the transposase 27 family.</text>
</comment>
<dbReference type="EMBL" id="CP000358">
    <property type="protein sequence ID" value="ABF44012.1"/>
    <property type="molecule type" value="Genomic_DNA"/>
</dbReference>
<geneLocation type="plasmid" evidence="5 19">
    <name>pDGEO01</name>
</geneLocation>
<dbReference type="EMBL" id="CP000358">
    <property type="protein sequence ID" value="ABF43967.1"/>
    <property type="molecule type" value="Genomic_DNA"/>
</dbReference>
<proteinExistence type="inferred from homology"/>
<dbReference type="EMBL" id="CP000358">
    <property type="protein sequence ID" value="ABF43812.1"/>
    <property type="molecule type" value="Genomic_DNA"/>
</dbReference>
<evidence type="ECO:0000313" key="18">
    <source>
        <dbReference type="EMBL" id="ABW35139.1"/>
    </source>
</evidence>
<dbReference type="GO" id="GO:0003677">
    <property type="term" value="F:DNA binding"/>
    <property type="evidence" value="ECO:0007669"/>
    <property type="project" value="InterPro"/>
</dbReference>
<dbReference type="InterPro" id="IPR051354">
    <property type="entry name" value="Transposase_27_IS1"/>
</dbReference>
<accession>Q1IXR6</accession>
<reference evidence="16 19" key="5">
    <citation type="submission" date="2007-10" db="EMBL/GenBank/DDBJ databases">
        <title>Complete sequence of Plasmid2 pDGEO02 of Deinococcus geothermalis DSM 11300.</title>
        <authorList>
            <consortium name="US DOE Joint Genome Institute"/>
            <person name="Copeland A."/>
            <person name="Lucas S."/>
            <person name="Lapidus A."/>
            <person name="Barry K."/>
            <person name="Detter J.C."/>
            <person name="Glavina del Rio T."/>
            <person name="Hammon N."/>
            <person name="Israni S."/>
            <person name="Dalin E."/>
            <person name="Tice H."/>
            <person name="Pitluck S."/>
            <person name="Brettin T."/>
            <person name="Bruce D."/>
            <person name="Han C."/>
            <person name="Tapia R."/>
            <person name="Saunders E."/>
            <person name="Gilna P."/>
            <person name="Schmutz J."/>
            <person name="Larimer F."/>
            <person name="Land M."/>
            <person name="Hauser L."/>
            <person name="Kyrpides N."/>
            <person name="Kim E."/>
            <person name="Daly M.J."/>
            <person name="Fredrickson J.K."/>
            <person name="Makarova K.S."/>
            <person name="Gaidamakova E.K."/>
            <person name="Zhai M."/>
            <person name="Richardson P."/>
        </authorList>
    </citation>
    <scope>NUCLEOTIDE SEQUENCE [LARGE SCALE GENOMIC DNA]</scope>
    <source>
        <strain evidence="16">DSM 11300</strain>
        <strain evidence="19">DSM 11300 / CIP 105573 / AG-3a</strain>
        <plasmid evidence="16 19">pDGEO02</plasmid>
    </source>
</reference>
<dbReference type="eggNOG" id="COG1662">
    <property type="taxonomic scope" value="Bacteria"/>
</dbReference>
<dbReference type="Pfam" id="PF03400">
    <property type="entry name" value="DDE_Tnp_IS1"/>
    <property type="match status" value="1"/>
</dbReference>
<organism evidence="15 19">
    <name type="scientific">Deinococcus geothermalis (strain DSM 11300 / CIP 105573 / AG-3a)</name>
    <dbReference type="NCBI Taxonomy" id="319795"/>
    <lineage>
        <taxon>Bacteria</taxon>
        <taxon>Thermotogati</taxon>
        <taxon>Deinococcota</taxon>
        <taxon>Deinococci</taxon>
        <taxon>Deinococcales</taxon>
        <taxon>Deinococcaceae</taxon>
        <taxon>Deinococcus</taxon>
    </lineage>
</organism>
<dbReference type="STRING" id="319795.Dgeo_0430"/>
<dbReference type="KEGG" id="dge:Dgeo_2987"/>
<evidence type="ECO:0000313" key="16">
    <source>
        <dbReference type="EMBL" id="ABW34979.1"/>
    </source>
</evidence>
<evidence type="ECO:0000256" key="1">
    <source>
        <dbReference type="ARBA" id="ARBA00004091"/>
    </source>
</evidence>
<evidence type="ECO:0000313" key="10">
    <source>
        <dbReference type="EMBL" id="ABF44029.1"/>
    </source>
</evidence>
<dbReference type="KEGG" id="dge:Dgeo_2595"/>
<dbReference type="EMBL" id="CP000358">
    <property type="protein sequence ID" value="ABF44021.1"/>
    <property type="molecule type" value="Genomic_DNA"/>
</dbReference>
<dbReference type="KEGG" id="dge:Dgeo_1673"/>
<dbReference type="NCBIfam" id="NF033558">
    <property type="entry name" value="transpos_IS1"/>
    <property type="match status" value="1"/>
</dbReference>
<dbReference type="KEGG" id="dge:Dgeo_0805"/>
<dbReference type="KEGG" id="dge:Dgeo_2578"/>